<evidence type="ECO:0000313" key="1">
    <source>
        <dbReference type="EMBL" id="MDS1272175.1"/>
    </source>
</evidence>
<protein>
    <submittedName>
        <fullName evidence="1">Aminoglycoside phosphotransferase family protein</fullName>
    </submittedName>
</protein>
<accession>A0ABU2HBG9</accession>
<organism evidence="1 2">
    <name type="scientific">Lipingzhangella rawalii</name>
    <dbReference type="NCBI Taxonomy" id="2055835"/>
    <lineage>
        <taxon>Bacteria</taxon>
        <taxon>Bacillati</taxon>
        <taxon>Actinomycetota</taxon>
        <taxon>Actinomycetes</taxon>
        <taxon>Streptosporangiales</taxon>
        <taxon>Nocardiopsidaceae</taxon>
        <taxon>Lipingzhangella</taxon>
    </lineage>
</organism>
<keyword evidence="2" id="KW-1185">Reference proteome</keyword>
<dbReference type="RefSeq" id="WP_310913745.1">
    <property type="nucleotide sequence ID" value="NZ_JAVLVT010000010.1"/>
</dbReference>
<dbReference type="EMBL" id="JAVLVT010000010">
    <property type="protein sequence ID" value="MDS1272175.1"/>
    <property type="molecule type" value="Genomic_DNA"/>
</dbReference>
<reference evidence="2" key="1">
    <citation type="submission" date="2023-07" db="EMBL/GenBank/DDBJ databases">
        <title>Novel species in the genus Lipingzhangella isolated from Sambhar Salt Lake.</title>
        <authorList>
            <person name="Jiya N."/>
            <person name="Kajale S."/>
            <person name="Sharma A."/>
        </authorList>
    </citation>
    <scope>NUCLEOTIDE SEQUENCE [LARGE SCALE GENOMIC DNA]</scope>
    <source>
        <strain evidence="2">LS1_29</strain>
    </source>
</reference>
<dbReference type="Pfam" id="PF04655">
    <property type="entry name" value="APH_6_hur"/>
    <property type="match status" value="1"/>
</dbReference>
<sequence length="308" mass="33606">MDGQTVGWVDERHRAWLERRFGSGAREWITGLGDLVAELCRRWNLHIDGSAPPGRTSVVLRCHRDDGTPCMLKISPDAGLVTAEARTLELWRDTGRVPAVLELDEHTGAALLEGIEPGHTIRSTGVLPHLERVAQLLTELHAVSVPPQQWQELSPLHSLVNYFFEQWEWRCAEGAAAEVVSVSLLHTGRARARDLTAETDGAVPLHGDLHPGNVLEGGTERGLVAIDPRGCAGEPAFDAVDWALWRAESLREVNERVAVLAAAIGRSEERLHEACRAMAPIAAAARLNNEGDVVSRAEVETLLTLAEA</sequence>
<evidence type="ECO:0000313" key="2">
    <source>
        <dbReference type="Proteomes" id="UP001250214"/>
    </source>
</evidence>
<proteinExistence type="predicted"/>
<dbReference type="Proteomes" id="UP001250214">
    <property type="component" value="Unassembled WGS sequence"/>
</dbReference>
<dbReference type="Gene3D" id="3.90.1200.10">
    <property type="match status" value="1"/>
</dbReference>
<dbReference type="SUPFAM" id="SSF56112">
    <property type="entry name" value="Protein kinase-like (PK-like)"/>
    <property type="match status" value="1"/>
</dbReference>
<comment type="caution">
    <text evidence="1">The sequence shown here is derived from an EMBL/GenBank/DDBJ whole genome shotgun (WGS) entry which is preliminary data.</text>
</comment>
<dbReference type="InterPro" id="IPR011009">
    <property type="entry name" value="Kinase-like_dom_sf"/>
</dbReference>
<name>A0ABU2HBG9_9ACTN</name>
<gene>
    <name evidence="1" type="ORF">RIF23_17945</name>
</gene>
<dbReference type="InterPro" id="IPR006748">
    <property type="entry name" value="NH2Glyco/OHUrea_AB-resist_kin"/>
</dbReference>